<dbReference type="Proteomes" id="UP000798662">
    <property type="component" value="Chromosome 1"/>
</dbReference>
<sequence length="365" mass="35308">MAFLPVPTLGLRPCGPTPAVGVAAPYPLKGAVPGRRPRPSCRPVPVATATSGGSPAAPPARAVGAAVLGVAAATAPPPGTPRRRPVVLLPGLGCSSADYAPLAATLTARGHPVTLARVARWEWSRNAAAITTAAYWSGTLTVDAALPWYLTRITEAVAAAVAAEEAAAVAAVDDGGGNGVAARVPPPAAAAAAIPGIKVGGAATAAGGPQAPRVHLVAHSAAGWIARHWLGAASPRPPAVASLTTLGTPHVPPPAGALDQSRGLLASVAAAHPGAAVPGVRYTSVVGDAVTGGAPGAGLAGWLAFASYAALGGGGAVAGDGVVSVAAADLGGGELRVLPGVTHVVGGGAWYGAPEVVERWATDLD</sequence>
<dbReference type="EMBL" id="CM020618">
    <property type="protein sequence ID" value="KAK1860185.1"/>
    <property type="molecule type" value="Genomic_DNA"/>
</dbReference>
<reference evidence="1" key="1">
    <citation type="submission" date="2019-11" db="EMBL/GenBank/DDBJ databases">
        <title>Nori genome reveals adaptations in red seaweeds to the harsh intertidal environment.</title>
        <authorList>
            <person name="Wang D."/>
            <person name="Mao Y."/>
        </authorList>
    </citation>
    <scope>NUCLEOTIDE SEQUENCE</scope>
    <source>
        <tissue evidence="1">Gametophyte</tissue>
    </source>
</reference>
<evidence type="ECO:0000313" key="1">
    <source>
        <dbReference type="EMBL" id="KAK1860185.1"/>
    </source>
</evidence>
<evidence type="ECO:0000313" key="2">
    <source>
        <dbReference type="Proteomes" id="UP000798662"/>
    </source>
</evidence>
<protein>
    <submittedName>
        <fullName evidence="1">Uncharacterized protein</fullName>
    </submittedName>
</protein>
<comment type="caution">
    <text evidence="1">The sequence shown here is derived from an EMBL/GenBank/DDBJ whole genome shotgun (WGS) entry which is preliminary data.</text>
</comment>
<accession>A0ACC3BQG9</accession>
<organism evidence="1 2">
    <name type="scientific">Pyropia yezoensis</name>
    <name type="common">Susabi-nori</name>
    <name type="synonym">Porphyra yezoensis</name>
    <dbReference type="NCBI Taxonomy" id="2788"/>
    <lineage>
        <taxon>Eukaryota</taxon>
        <taxon>Rhodophyta</taxon>
        <taxon>Bangiophyceae</taxon>
        <taxon>Bangiales</taxon>
        <taxon>Bangiaceae</taxon>
        <taxon>Pyropia</taxon>
    </lineage>
</organism>
<gene>
    <name evidence="1" type="ORF">I4F81_002774</name>
</gene>
<name>A0ACC3BQG9_PYRYE</name>
<proteinExistence type="predicted"/>
<keyword evidence="2" id="KW-1185">Reference proteome</keyword>